<dbReference type="OrthoDB" id="74360at2759"/>
<comment type="cofactor">
    <cofactor evidence="1">
        <name>FAD</name>
        <dbReference type="ChEBI" id="CHEBI:57692"/>
    </cofactor>
</comment>
<sequence>MSPHKVSAESEFEPEFAVPDFDSLPERYGWPRENENGYRIIEQLAGTKRPMRIVHVGCGAAGICLAKFLPERMQNVSFTCYDKNAEIGGTWLENRYPGCACDIPSVDYQFTWARNPDWTHFYSSSPEIWQYFKDCVDRYGLMKYFKLNHQVEGAYWDSKTGKWDVHIKNLLSDNTFVDTCDIFINGGGILNNWKWPEIEGLHSFKGLLAHTAAYPEGTPLEGKRVAVIGSGSSGVQVVANIVSKVSTLYTWVRSPTWITAGFAQKYAGPNGGNFEYAPEQKKHWRNHYMDYVTYCKEIENELNQRFKFILVGTPEAEEARKFSITEMRNKLKGREDLADKIIPKSFGIGCRRPTPGNGYLEALTMPHVHTFTEQVAKITEKGFVDQRGKEYEVDVIICATGFDTSWVPRFPIVHDGKNVQDFMRERMLSYISYAIPEVPNFFTIGSAYGPVGHGNTLMVNERLITNILKIVEKMQVEGIKSMRPKLDVCERFEEHAQLFFKRTAWASGCASWFKQGKKEGKLVIWPGSRLLYFEVQKEPRYEDFEIEYMTGNPWTWFGNGFTLKEYDGSDISYYMGSDENPGALLIEAPQSSNPANGTTNGVIGG</sequence>
<dbReference type="SUPFAM" id="SSF51905">
    <property type="entry name" value="FAD/NAD(P)-binding domain"/>
    <property type="match status" value="2"/>
</dbReference>
<dbReference type="GO" id="GO:0004499">
    <property type="term" value="F:N,N-dimethylaniline monooxygenase activity"/>
    <property type="evidence" value="ECO:0007669"/>
    <property type="project" value="InterPro"/>
</dbReference>
<keyword evidence="5" id="KW-0560">Oxidoreductase</keyword>
<protein>
    <recommendedName>
        <fullName evidence="7">L-ornithine N(5)-oxygenase</fullName>
    </recommendedName>
</protein>
<dbReference type="GO" id="GO:0050660">
    <property type="term" value="F:flavin adenine dinucleotide binding"/>
    <property type="evidence" value="ECO:0007669"/>
    <property type="project" value="InterPro"/>
</dbReference>
<evidence type="ECO:0000256" key="5">
    <source>
        <dbReference type="ARBA" id="ARBA00023002"/>
    </source>
</evidence>
<dbReference type="GO" id="GO:0050661">
    <property type="term" value="F:NADP binding"/>
    <property type="evidence" value="ECO:0007669"/>
    <property type="project" value="InterPro"/>
</dbReference>
<evidence type="ECO:0000313" key="6">
    <source>
        <dbReference type="EMBL" id="KIW87171.1"/>
    </source>
</evidence>
<gene>
    <name evidence="6" type="ORF">Z519_12282</name>
</gene>
<dbReference type="PANTHER" id="PTHR42877">
    <property type="entry name" value="L-ORNITHINE N(5)-MONOOXYGENASE-RELATED"/>
    <property type="match status" value="1"/>
</dbReference>
<dbReference type="GeneID" id="27705210"/>
<dbReference type="InterPro" id="IPR020946">
    <property type="entry name" value="Flavin_mOase-like"/>
</dbReference>
<proteinExistence type="inferred from homology"/>
<reference evidence="6" key="1">
    <citation type="submission" date="2015-01" db="EMBL/GenBank/DDBJ databases">
        <title>The Genome Sequence of Cladophialophora bantiana CBS 173.52.</title>
        <authorList>
            <consortium name="The Broad Institute Genomics Platform"/>
            <person name="Cuomo C."/>
            <person name="de Hoog S."/>
            <person name="Gorbushina A."/>
            <person name="Stielow B."/>
            <person name="Teixiera M."/>
            <person name="Abouelleil A."/>
            <person name="Chapman S.B."/>
            <person name="Priest M."/>
            <person name="Young S.K."/>
            <person name="Wortman J."/>
            <person name="Nusbaum C."/>
            <person name="Birren B."/>
        </authorList>
    </citation>
    <scope>NUCLEOTIDE SEQUENCE [LARGE SCALE GENOMIC DNA]</scope>
    <source>
        <strain evidence="6">CBS 173.52</strain>
    </source>
</reference>
<dbReference type="HOGENOM" id="CLU_006937_6_1_1"/>
<dbReference type="Pfam" id="PF00743">
    <property type="entry name" value="FMO-like"/>
    <property type="match status" value="1"/>
</dbReference>
<keyword evidence="4" id="KW-0274">FAD</keyword>
<name>A0A0D2EAL5_CLAB1</name>
<organism evidence="6">
    <name type="scientific">Cladophialophora bantiana (strain ATCC 10958 / CBS 173.52 / CDC B-1940 / NIH 8579)</name>
    <name type="common">Xylohypha bantiana</name>
    <dbReference type="NCBI Taxonomy" id="1442370"/>
    <lineage>
        <taxon>Eukaryota</taxon>
        <taxon>Fungi</taxon>
        <taxon>Dikarya</taxon>
        <taxon>Ascomycota</taxon>
        <taxon>Pezizomycotina</taxon>
        <taxon>Eurotiomycetes</taxon>
        <taxon>Chaetothyriomycetidae</taxon>
        <taxon>Chaetothyriales</taxon>
        <taxon>Herpotrichiellaceae</taxon>
        <taxon>Cladophialophora</taxon>
    </lineage>
</organism>
<dbReference type="PANTHER" id="PTHR42877:SF7">
    <property type="entry name" value="FLAVIN-BINDING MONOOXYGENASE-RELATED"/>
    <property type="match status" value="1"/>
</dbReference>
<dbReference type="InterPro" id="IPR036188">
    <property type="entry name" value="FAD/NAD-bd_sf"/>
</dbReference>
<evidence type="ECO:0000256" key="4">
    <source>
        <dbReference type="ARBA" id="ARBA00022827"/>
    </source>
</evidence>
<dbReference type="VEuPathDB" id="FungiDB:Z519_12282"/>
<dbReference type="InterPro" id="IPR051209">
    <property type="entry name" value="FAD-bind_Monooxygenase_sf"/>
</dbReference>
<evidence type="ECO:0000256" key="1">
    <source>
        <dbReference type="ARBA" id="ARBA00001974"/>
    </source>
</evidence>
<comment type="similarity">
    <text evidence="2">Belongs to the FAD-binding monooxygenase family.</text>
</comment>
<evidence type="ECO:0008006" key="7">
    <source>
        <dbReference type="Google" id="ProtNLM"/>
    </source>
</evidence>
<dbReference type="EMBL" id="KN847006">
    <property type="protein sequence ID" value="KIW87171.1"/>
    <property type="molecule type" value="Genomic_DNA"/>
</dbReference>
<dbReference type="Gene3D" id="3.50.50.60">
    <property type="entry name" value="FAD/NAD(P)-binding domain"/>
    <property type="match status" value="3"/>
</dbReference>
<dbReference type="AlphaFoldDB" id="A0A0D2EAL5"/>
<evidence type="ECO:0000256" key="3">
    <source>
        <dbReference type="ARBA" id="ARBA00022630"/>
    </source>
</evidence>
<keyword evidence="3" id="KW-0285">Flavoprotein</keyword>
<evidence type="ECO:0000256" key="2">
    <source>
        <dbReference type="ARBA" id="ARBA00010139"/>
    </source>
</evidence>
<dbReference type="RefSeq" id="XP_016613840.1">
    <property type="nucleotide sequence ID" value="XM_016769988.1"/>
</dbReference>
<accession>A0A0D2EAL5</accession>